<comment type="function">
    <text evidence="7 8">Key enzyme in folate metabolism. Catalyzes an essential reaction for de novo glycine and purine synthesis, and for DNA precursor synthesis.</text>
</comment>
<dbReference type="GO" id="GO:0004146">
    <property type="term" value="F:dihydrofolate reductase activity"/>
    <property type="evidence" value="ECO:0007669"/>
    <property type="project" value="UniProtKB-EC"/>
</dbReference>
<evidence type="ECO:0000256" key="6">
    <source>
        <dbReference type="ARBA" id="ARBA00023002"/>
    </source>
</evidence>
<dbReference type="PRINTS" id="PR00070">
    <property type="entry name" value="DHFR"/>
</dbReference>
<keyword evidence="6 8" id="KW-0560">Oxidoreductase</keyword>
<dbReference type="InterPro" id="IPR024072">
    <property type="entry name" value="DHFR-like_dom_sf"/>
</dbReference>
<dbReference type="EC" id="1.5.1.3" evidence="3 8"/>
<dbReference type="InterPro" id="IPR001796">
    <property type="entry name" value="DHFR_dom"/>
</dbReference>
<comment type="catalytic activity">
    <reaction evidence="8">
        <text>(6S)-5,6,7,8-tetrahydrofolate + NADP(+) = 7,8-dihydrofolate + NADPH + H(+)</text>
        <dbReference type="Rhea" id="RHEA:15009"/>
        <dbReference type="ChEBI" id="CHEBI:15378"/>
        <dbReference type="ChEBI" id="CHEBI:57451"/>
        <dbReference type="ChEBI" id="CHEBI:57453"/>
        <dbReference type="ChEBI" id="CHEBI:57783"/>
        <dbReference type="ChEBI" id="CHEBI:58349"/>
        <dbReference type="EC" id="1.5.1.3"/>
    </reaction>
</comment>
<sequence length="168" mass="18788">MVTVSLIVAMAKNRVIGANNQLPWHLPADLKHFKATTMAKPIVMGRKTWESIGRPLPGRFNIVISRQQGYIAEGAAVVGDLPGALVLARREAASARLDEVFIIGGETIYRQALAEVDRMYITEVDIEPDGDAWFPEIVPEEWREVSRECYPVTPDERLGYSLVTLQRI</sequence>
<comment type="similarity">
    <text evidence="2 8 9">Belongs to the dihydrofolate reductase family.</text>
</comment>
<evidence type="ECO:0000259" key="10">
    <source>
        <dbReference type="PROSITE" id="PS51330"/>
    </source>
</evidence>
<dbReference type="PANTHER" id="PTHR48069">
    <property type="entry name" value="DIHYDROFOLATE REDUCTASE"/>
    <property type="match status" value="1"/>
</dbReference>
<evidence type="ECO:0000256" key="1">
    <source>
        <dbReference type="ARBA" id="ARBA00004903"/>
    </source>
</evidence>
<accession>A0ABV3TSN1</accession>
<dbReference type="Pfam" id="PF00186">
    <property type="entry name" value="DHFR_1"/>
    <property type="match status" value="1"/>
</dbReference>
<reference evidence="11 12" key="1">
    <citation type="journal article" date="2011" name="Int. J. Syst. Evol. Microbiol.">
        <title>Zhongshania antarctica gen. nov., sp. nov. and Zhongshania guokunii sp. nov., gammaproteobacteria respectively isolated from coastal attached (fast) ice and surface seawater of the Antarctic.</title>
        <authorList>
            <person name="Li H.J."/>
            <person name="Zhang X.Y."/>
            <person name="Chen C.X."/>
            <person name="Zhang Y.J."/>
            <person name="Gao Z.M."/>
            <person name="Yu Y."/>
            <person name="Chen X.L."/>
            <person name="Chen B."/>
            <person name="Zhang Y.Z."/>
        </authorList>
    </citation>
    <scope>NUCLEOTIDE SEQUENCE [LARGE SCALE GENOMIC DNA]</scope>
    <source>
        <strain evidence="11 12">R06B22</strain>
    </source>
</reference>
<name>A0ABV3TSN1_9GAMM</name>
<dbReference type="Proteomes" id="UP001557484">
    <property type="component" value="Unassembled WGS sequence"/>
</dbReference>
<keyword evidence="4 8" id="KW-0554">One-carbon metabolism</keyword>
<evidence type="ECO:0000313" key="11">
    <source>
        <dbReference type="EMBL" id="MEX1664611.1"/>
    </source>
</evidence>
<dbReference type="InterPro" id="IPR012259">
    <property type="entry name" value="DHFR"/>
</dbReference>
<evidence type="ECO:0000256" key="5">
    <source>
        <dbReference type="ARBA" id="ARBA00022857"/>
    </source>
</evidence>
<comment type="pathway">
    <text evidence="1 8">Cofactor biosynthesis; tetrahydrofolate biosynthesis; 5,6,7,8-tetrahydrofolate from 7,8-dihydrofolate: step 1/1.</text>
</comment>
<comment type="caution">
    <text evidence="11">The sequence shown here is derived from an EMBL/GenBank/DDBJ whole genome shotgun (WGS) entry which is preliminary data.</text>
</comment>
<proteinExistence type="inferred from homology"/>
<dbReference type="PIRSF" id="PIRSF000194">
    <property type="entry name" value="DHFR"/>
    <property type="match status" value="1"/>
</dbReference>
<evidence type="ECO:0000256" key="9">
    <source>
        <dbReference type="RuleBase" id="RU004474"/>
    </source>
</evidence>
<evidence type="ECO:0000256" key="3">
    <source>
        <dbReference type="ARBA" id="ARBA00012856"/>
    </source>
</evidence>
<evidence type="ECO:0000256" key="2">
    <source>
        <dbReference type="ARBA" id="ARBA00009539"/>
    </source>
</evidence>
<protein>
    <recommendedName>
        <fullName evidence="3 8">Dihydrofolate reductase</fullName>
        <ecNumber evidence="3 8">1.5.1.3</ecNumber>
    </recommendedName>
</protein>
<evidence type="ECO:0000313" key="12">
    <source>
        <dbReference type="Proteomes" id="UP001557484"/>
    </source>
</evidence>
<evidence type="ECO:0000256" key="7">
    <source>
        <dbReference type="ARBA" id="ARBA00025067"/>
    </source>
</evidence>
<dbReference type="RefSeq" id="WP_368374732.1">
    <property type="nucleotide sequence ID" value="NZ_JBFRYB010000001.1"/>
</dbReference>
<feature type="domain" description="DHFR" evidence="10">
    <location>
        <begin position="3"/>
        <end position="167"/>
    </location>
</feature>
<evidence type="ECO:0000256" key="8">
    <source>
        <dbReference type="PIRNR" id="PIRNR000194"/>
    </source>
</evidence>
<organism evidence="11 12">
    <name type="scientific">Zhongshania arctica</name>
    <dbReference type="NCBI Taxonomy" id="3238302"/>
    <lineage>
        <taxon>Bacteria</taxon>
        <taxon>Pseudomonadati</taxon>
        <taxon>Pseudomonadota</taxon>
        <taxon>Gammaproteobacteria</taxon>
        <taxon>Cellvibrionales</taxon>
        <taxon>Spongiibacteraceae</taxon>
        <taxon>Zhongshania</taxon>
    </lineage>
</organism>
<keyword evidence="12" id="KW-1185">Reference proteome</keyword>
<keyword evidence="5 8" id="KW-0521">NADP</keyword>
<dbReference type="CDD" id="cd00209">
    <property type="entry name" value="DHFR"/>
    <property type="match status" value="1"/>
</dbReference>
<gene>
    <name evidence="11" type="ORF">AB4875_03870</name>
</gene>
<dbReference type="PANTHER" id="PTHR48069:SF3">
    <property type="entry name" value="DIHYDROFOLATE REDUCTASE"/>
    <property type="match status" value="1"/>
</dbReference>
<dbReference type="InterPro" id="IPR017925">
    <property type="entry name" value="DHFR_CS"/>
</dbReference>
<dbReference type="PROSITE" id="PS00075">
    <property type="entry name" value="DHFR_1"/>
    <property type="match status" value="1"/>
</dbReference>
<dbReference type="SUPFAM" id="SSF53597">
    <property type="entry name" value="Dihydrofolate reductase-like"/>
    <property type="match status" value="1"/>
</dbReference>
<evidence type="ECO:0000256" key="4">
    <source>
        <dbReference type="ARBA" id="ARBA00022563"/>
    </source>
</evidence>
<dbReference type="PROSITE" id="PS51330">
    <property type="entry name" value="DHFR_2"/>
    <property type="match status" value="1"/>
</dbReference>
<dbReference type="EMBL" id="JBFRYB010000001">
    <property type="protein sequence ID" value="MEX1664611.1"/>
    <property type="molecule type" value="Genomic_DNA"/>
</dbReference>
<dbReference type="Gene3D" id="3.40.430.10">
    <property type="entry name" value="Dihydrofolate Reductase, subunit A"/>
    <property type="match status" value="1"/>
</dbReference>